<name>A0A290Z075_9PSEU</name>
<gene>
    <name evidence="1" type="ORF">CNX65_03050</name>
</gene>
<dbReference type="AlphaFoldDB" id="A0A290Z075"/>
<evidence type="ECO:0000313" key="1">
    <source>
        <dbReference type="EMBL" id="ATE52395.1"/>
    </source>
</evidence>
<sequence>MFGSASPELRVPYRAWHFPPDVVRNSGELVFSANALADVLFTTGRAPGDRWSHGSASVYEWLHRVALVPAYLRCGDQAELLRSKLATTLDPSEKGALSYSIGQAMTAIFCEQMLGVRDLMHVDRYMHQNRISFAGPKRPDLFGENPDGWVIAEAKGSSGELNRETARKLVIQKRSVRSINGHPPKLALGCIAHHPRPSKRLVLKAYDPEEENEDAVDLSIDRDRYVFAYHLPFVRAIELGDAGERLGIATATFANLGLEVGLARPLLQQLREAEETGQLRGLAERTIRYRDQGFGEDGGRFVGGRFIRTTWNRDLTLDDRDG</sequence>
<proteinExistence type="predicted"/>
<evidence type="ECO:0000313" key="2">
    <source>
        <dbReference type="Proteomes" id="UP000218505"/>
    </source>
</evidence>
<protein>
    <submittedName>
        <fullName evidence="1">Uncharacterized protein</fullName>
    </submittedName>
</protein>
<dbReference type="RefSeq" id="WP_096491409.1">
    <property type="nucleotide sequence ID" value="NZ_CP023445.1"/>
</dbReference>
<organism evidence="1 2">
    <name type="scientific">Actinosynnema pretiosum</name>
    <dbReference type="NCBI Taxonomy" id="42197"/>
    <lineage>
        <taxon>Bacteria</taxon>
        <taxon>Bacillati</taxon>
        <taxon>Actinomycetota</taxon>
        <taxon>Actinomycetes</taxon>
        <taxon>Pseudonocardiales</taxon>
        <taxon>Pseudonocardiaceae</taxon>
        <taxon>Actinosynnema</taxon>
    </lineage>
</organism>
<reference evidence="1" key="1">
    <citation type="submission" date="2017-09" db="EMBL/GenBank/DDBJ databases">
        <title>Complete Genome Sequence of ansamitocin-producing Bacterium Actinosynnema pretiosum X47.</title>
        <authorList>
            <person name="Cao G."/>
            <person name="Zong G."/>
            <person name="Zhong C."/>
            <person name="Fu J."/>
        </authorList>
    </citation>
    <scope>NUCLEOTIDE SEQUENCE [LARGE SCALE GENOMIC DNA]</scope>
    <source>
        <strain evidence="1">X47</strain>
    </source>
</reference>
<dbReference type="Proteomes" id="UP000218505">
    <property type="component" value="Chromosome"/>
</dbReference>
<accession>A0A290Z075</accession>
<dbReference type="EMBL" id="CP023445">
    <property type="protein sequence ID" value="ATE52395.1"/>
    <property type="molecule type" value="Genomic_DNA"/>
</dbReference>
<dbReference type="KEGG" id="apre:CNX65_03050"/>
<keyword evidence="2" id="KW-1185">Reference proteome</keyword>